<evidence type="ECO:0000256" key="1">
    <source>
        <dbReference type="ARBA" id="ARBA00004141"/>
    </source>
</evidence>
<dbReference type="GO" id="GO:0005886">
    <property type="term" value="C:plasma membrane"/>
    <property type="evidence" value="ECO:0007669"/>
    <property type="project" value="TreeGrafter"/>
</dbReference>
<feature type="transmembrane region" description="Helical" evidence="9">
    <location>
        <begin position="180"/>
        <end position="201"/>
    </location>
</feature>
<evidence type="ECO:0000256" key="8">
    <source>
        <dbReference type="ARBA" id="ARBA00023180"/>
    </source>
</evidence>
<dbReference type="PRINTS" id="PR00173">
    <property type="entry name" value="EDTRNSPORT"/>
</dbReference>
<feature type="transmembrane region" description="Helical" evidence="9">
    <location>
        <begin position="12"/>
        <end position="33"/>
    </location>
</feature>
<dbReference type="SUPFAM" id="SSF118215">
    <property type="entry name" value="Proton glutamate symport protein"/>
    <property type="match status" value="1"/>
</dbReference>
<keyword evidence="11" id="KW-1185">Reference proteome</keyword>
<dbReference type="GO" id="GO:0015175">
    <property type="term" value="F:neutral L-amino acid transmembrane transporter activity"/>
    <property type="evidence" value="ECO:0007669"/>
    <property type="project" value="TreeGrafter"/>
</dbReference>
<name>A0AAW1CXX7_9HEMI</name>
<keyword evidence="7 9" id="KW-0472">Membrane</keyword>
<keyword evidence="4 9" id="KW-0812">Transmembrane</keyword>
<dbReference type="Gene3D" id="1.10.3860.10">
    <property type="entry name" value="Sodium:dicarboxylate symporter"/>
    <property type="match status" value="1"/>
</dbReference>
<protein>
    <recommendedName>
        <fullName evidence="9">Amino acid transporter</fullName>
    </recommendedName>
</protein>
<comment type="similarity">
    <text evidence="2 9">Belongs to the dicarboxylate/amino acid:cation symporter (DAACS) (TC 2.A.23) family.</text>
</comment>
<feature type="transmembrane region" description="Helical" evidence="9">
    <location>
        <begin position="142"/>
        <end position="160"/>
    </location>
</feature>
<dbReference type="InterPro" id="IPR018107">
    <property type="entry name" value="Na-dicarboxylate_symporter_CS"/>
</dbReference>
<evidence type="ECO:0000256" key="9">
    <source>
        <dbReference type="RuleBase" id="RU361216"/>
    </source>
</evidence>
<feature type="transmembrane region" description="Helical" evidence="9">
    <location>
        <begin position="45"/>
        <end position="67"/>
    </location>
</feature>
<dbReference type="EMBL" id="JAPXFL010000009">
    <property type="protein sequence ID" value="KAK9501447.1"/>
    <property type="molecule type" value="Genomic_DNA"/>
</dbReference>
<sequence length="409" mass="43895">MYVQFPGDLFLRMLKALIIPLLVSSITSAIGSLDLSLSKKIGGRAILYYLVTTIIAVIEGIILVIIIHPGRGEFGSSKAPPATRAITTVDTLLDLIRNMFPPNLIQSSIAQYRTILTPPSENSTADVKSWPISHEYTNNSNVLGLVVFAVVQGVAIGQMGKVGQPLLNFYSALGESMMLITNWVIWLSPVGVFFLVAAKMIEAESFAVMIGQLGLYFLTVIIGLFVHGFIILPLIFFLATRIIPFTFLTNMSQAIVTAFATGSSSASLSVSMSCLEDKNNIDPRVTRFVMPIGATVNMDGTALYEAVAVIFISQVRHVSLTLGQIIAVSVSSTMASIGAASIPQAGLVTMVMVLDTVGLPAEDVTLIFAVDWLLDRFRTSINVVGDSLGAGIVAHLSKKELEKAPAVRE</sequence>
<dbReference type="PANTHER" id="PTHR11958:SF63">
    <property type="entry name" value="AMINO ACID TRANSPORTER"/>
    <property type="match status" value="1"/>
</dbReference>
<dbReference type="InterPro" id="IPR001991">
    <property type="entry name" value="Na-dicarboxylate_symporter"/>
</dbReference>
<keyword evidence="8" id="KW-0325">Glycoprotein</keyword>
<comment type="subcellular location">
    <subcellularLocation>
        <location evidence="1 9">Membrane</location>
        <topology evidence="1 9">Multi-pass membrane protein</topology>
    </subcellularLocation>
</comment>
<accession>A0AAW1CXX7</accession>
<reference evidence="10 11" key="1">
    <citation type="submission" date="2022-12" db="EMBL/GenBank/DDBJ databases">
        <title>Chromosome-level genome assembly of true bugs.</title>
        <authorList>
            <person name="Ma L."/>
            <person name="Li H."/>
        </authorList>
    </citation>
    <scope>NUCLEOTIDE SEQUENCE [LARGE SCALE GENOMIC DNA]</scope>
    <source>
        <strain evidence="10">Lab_2022b</strain>
    </source>
</reference>
<gene>
    <name evidence="10" type="ORF">O3M35_012167</name>
</gene>
<evidence type="ECO:0000313" key="11">
    <source>
        <dbReference type="Proteomes" id="UP001461498"/>
    </source>
</evidence>
<evidence type="ECO:0000256" key="7">
    <source>
        <dbReference type="ARBA" id="ARBA00023136"/>
    </source>
</evidence>
<evidence type="ECO:0000256" key="2">
    <source>
        <dbReference type="ARBA" id="ARBA00006148"/>
    </source>
</evidence>
<evidence type="ECO:0000256" key="4">
    <source>
        <dbReference type="ARBA" id="ARBA00022692"/>
    </source>
</evidence>
<evidence type="ECO:0000256" key="5">
    <source>
        <dbReference type="ARBA" id="ARBA00022847"/>
    </source>
</evidence>
<evidence type="ECO:0000256" key="3">
    <source>
        <dbReference type="ARBA" id="ARBA00022448"/>
    </source>
</evidence>
<dbReference type="InterPro" id="IPR050746">
    <property type="entry name" value="DAACS"/>
</dbReference>
<dbReference type="InterPro" id="IPR036458">
    <property type="entry name" value="Na:dicarbo_symporter_sf"/>
</dbReference>
<evidence type="ECO:0000256" key="6">
    <source>
        <dbReference type="ARBA" id="ARBA00022989"/>
    </source>
</evidence>
<dbReference type="GO" id="GO:0015501">
    <property type="term" value="F:glutamate:sodium symporter activity"/>
    <property type="evidence" value="ECO:0007669"/>
    <property type="project" value="TreeGrafter"/>
</dbReference>
<dbReference type="Pfam" id="PF00375">
    <property type="entry name" value="SDF"/>
    <property type="match status" value="1"/>
</dbReference>
<dbReference type="PANTHER" id="PTHR11958">
    <property type="entry name" value="SODIUM/DICARBOXYLATE SYMPORTER-RELATED"/>
    <property type="match status" value="1"/>
</dbReference>
<dbReference type="Proteomes" id="UP001461498">
    <property type="component" value="Unassembled WGS sequence"/>
</dbReference>
<feature type="transmembrane region" description="Helical" evidence="9">
    <location>
        <begin position="213"/>
        <end position="239"/>
    </location>
</feature>
<dbReference type="AlphaFoldDB" id="A0AAW1CXX7"/>
<comment type="caution">
    <text evidence="10">The sequence shown here is derived from an EMBL/GenBank/DDBJ whole genome shotgun (WGS) entry which is preliminary data.</text>
</comment>
<dbReference type="PROSITE" id="PS00714">
    <property type="entry name" value="NA_DICARBOXYL_SYMP_2"/>
    <property type="match status" value="1"/>
</dbReference>
<organism evidence="10 11">
    <name type="scientific">Rhynocoris fuscipes</name>
    <dbReference type="NCBI Taxonomy" id="488301"/>
    <lineage>
        <taxon>Eukaryota</taxon>
        <taxon>Metazoa</taxon>
        <taxon>Ecdysozoa</taxon>
        <taxon>Arthropoda</taxon>
        <taxon>Hexapoda</taxon>
        <taxon>Insecta</taxon>
        <taxon>Pterygota</taxon>
        <taxon>Neoptera</taxon>
        <taxon>Paraneoptera</taxon>
        <taxon>Hemiptera</taxon>
        <taxon>Heteroptera</taxon>
        <taxon>Panheteroptera</taxon>
        <taxon>Cimicomorpha</taxon>
        <taxon>Reduviidae</taxon>
        <taxon>Harpactorinae</taxon>
        <taxon>Harpactorini</taxon>
        <taxon>Rhynocoris</taxon>
    </lineage>
</organism>
<dbReference type="GO" id="GO:0005313">
    <property type="term" value="F:L-glutamate transmembrane transporter activity"/>
    <property type="evidence" value="ECO:0007669"/>
    <property type="project" value="TreeGrafter"/>
</dbReference>
<keyword evidence="6 9" id="KW-1133">Transmembrane helix</keyword>
<proteinExistence type="inferred from homology"/>
<evidence type="ECO:0000313" key="10">
    <source>
        <dbReference type="EMBL" id="KAK9501447.1"/>
    </source>
</evidence>
<keyword evidence="5 9" id="KW-0769">Symport</keyword>
<keyword evidence="3 9" id="KW-0813">Transport</keyword>